<dbReference type="PANTHER" id="PTHR33602:SF1">
    <property type="entry name" value="REGULATORY PROTEIN RECX FAMILY PROTEIN"/>
    <property type="match status" value="1"/>
</dbReference>
<dbReference type="NCBIfam" id="NF010733">
    <property type="entry name" value="PRK14135.1"/>
    <property type="match status" value="1"/>
</dbReference>
<dbReference type="InterPro" id="IPR053925">
    <property type="entry name" value="RecX_HTH_3rd"/>
</dbReference>
<evidence type="ECO:0000313" key="10">
    <source>
        <dbReference type="Proteomes" id="UP000520011"/>
    </source>
</evidence>
<dbReference type="EMBL" id="JACHEP010000029">
    <property type="protein sequence ID" value="MBB5326137.1"/>
    <property type="molecule type" value="Genomic_DNA"/>
</dbReference>
<feature type="domain" description="RecX third three-helical" evidence="7">
    <location>
        <begin position="216"/>
        <end position="263"/>
    </location>
</feature>
<keyword evidence="10" id="KW-1185">Reference proteome</keyword>
<protein>
    <recommendedName>
        <fullName evidence="3 5">Regulatory protein RecX</fullName>
    </recommendedName>
</protein>
<comment type="similarity">
    <text evidence="2 5">Belongs to the RecX family.</text>
</comment>
<gene>
    <name evidence="5" type="primary">recX</name>
    <name evidence="9" type="ORF">HNQ34_003256</name>
</gene>
<evidence type="ECO:0000256" key="2">
    <source>
        <dbReference type="ARBA" id="ARBA00009695"/>
    </source>
</evidence>
<dbReference type="GO" id="GO:0005737">
    <property type="term" value="C:cytoplasm"/>
    <property type="evidence" value="ECO:0007669"/>
    <property type="project" value="UniProtKB-SubCell"/>
</dbReference>
<comment type="caution">
    <text evidence="9">The sequence shown here is derived from an EMBL/GenBank/DDBJ whole genome shotgun (WGS) entry which is preliminary data.</text>
</comment>
<organism evidence="9 10">
    <name type="scientific">Anoxybacteroides tepidamans</name>
    <dbReference type="NCBI Taxonomy" id="265948"/>
    <lineage>
        <taxon>Bacteria</taxon>
        <taxon>Bacillati</taxon>
        <taxon>Bacillota</taxon>
        <taxon>Bacilli</taxon>
        <taxon>Bacillales</taxon>
        <taxon>Anoxybacillaceae</taxon>
        <taxon>Anoxybacteroides</taxon>
    </lineage>
</organism>
<accession>A0A7W8IUQ0</accession>
<evidence type="ECO:0000313" key="9">
    <source>
        <dbReference type="EMBL" id="MBB5326137.1"/>
    </source>
</evidence>
<keyword evidence="4 5" id="KW-0963">Cytoplasm</keyword>
<dbReference type="Pfam" id="PF21981">
    <property type="entry name" value="RecX_HTH3"/>
    <property type="match status" value="2"/>
</dbReference>
<dbReference type="Pfam" id="PF02631">
    <property type="entry name" value="RecX_HTH2"/>
    <property type="match status" value="1"/>
</dbReference>
<dbReference type="InterPro" id="IPR053926">
    <property type="entry name" value="RecX_HTH_1st"/>
</dbReference>
<dbReference type="AlphaFoldDB" id="A0A7W8IUQ0"/>
<comment type="subcellular location">
    <subcellularLocation>
        <location evidence="1 5">Cytoplasm</location>
    </subcellularLocation>
</comment>
<dbReference type="Proteomes" id="UP000520011">
    <property type="component" value="Unassembled WGS sequence"/>
</dbReference>
<feature type="domain" description="RecX first three-helical" evidence="8">
    <location>
        <begin position="66"/>
        <end position="105"/>
    </location>
</feature>
<proteinExistence type="inferred from homology"/>
<dbReference type="InterPro" id="IPR036388">
    <property type="entry name" value="WH-like_DNA-bd_sf"/>
</dbReference>
<evidence type="ECO:0000256" key="1">
    <source>
        <dbReference type="ARBA" id="ARBA00004496"/>
    </source>
</evidence>
<name>A0A7W8IUQ0_9BACL</name>
<feature type="domain" description="RecX third three-helical" evidence="7">
    <location>
        <begin position="159"/>
        <end position="206"/>
    </location>
</feature>
<dbReference type="HAMAP" id="MF_01114">
    <property type="entry name" value="RecX"/>
    <property type="match status" value="1"/>
</dbReference>
<dbReference type="RefSeq" id="WP_183256267.1">
    <property type="nucleotide sequence ID" value="NZ_JACHEP010000029.1"/>
</dbReference>
<dbReference type="GO" id="GO:0006282">
    <property type="term" value="P:regulation of DNA repair"/>
    <property type="evidence" value="ECO:0007669"/>
    <property type="project" value="UniProtKB-UniRule"/>
</dbReference>
<feature type="domain" description="RecX second three-helical" evidence="6">
    <location>
        <begin position="112"/>
        <end position="149"/>
    </location>
</feature>
<evidence type="ECO:0000259" key="7">
    <source>
        <dbReference type="Pfam" id="PF21981"/>
    </source>
</evidence>
<comment type="function">
    <text evidence="5">Modulates RecA activity.</text>
</comment>
<evidence type="ECO:0000256" key="4">
    <source>
        <dbReference type="ARBA" id="ARBA00022490"/>
    </source>
</evidence>
<dbReference type="InterPro" id="IPR053924">
    <property type="entry name" value="RecX_HTH_2nd"/>
</dbReference>
<evidence type="ECO:0000259" key="8">
    <source>
        <dbReference type="Pfam" id="PF21982"/>
    </source>
</evidence>
<reference evidence="9 10" key="1">
    <citation type="submission" date="2020-08" db="EMBL/GenBank/DDBJ databases">
        <title>Genomic Encyclopedia of Type Strains, Phase IV (KMG-IV): sequencing the most valuable type-strain genomes for metagenomic binning, comparative biology and taxonomic classification.</title>
        <authorList>
            <person name="Goeker M."/>
        </authorList>
    </citation>
    <scope>NUCLEOTIDE SEQUENCE [LARGE SCALE GENOMIC DNA]</scope>
    <source>
        <strain evidence="9 10">DSM 16325</strain>
    </source>
</reference>
<dbReference type="Gene3D" id="1.10.10.10">
    <property type="entry name" value="Winged helix-like DNA-binding domain superfamily/Winged helix DNA-binding domain"/>
    <property type="match status" value="4"/>
</dbReference>
<evidence type="ECO:0000256" key="5">
    <source>
        <dbReference type="HAMAP-Rule" id="MF_01114"/>
    </source>
</evidence>
<evidence type="ECO:0000256" key="3">
    <source>
        <dbReference type="ARBA" id="ARBA00018111"/>
    </source>
</evidence>
<dbReference type="Pfam" id="PF21982">
    <property type="entry name" value="RecX_HTH1"/>
    <property type="match status" value="1"/>
</dbReference>
<evidence type="ECO:0000259" key="6">
    <source>
        <dbReference type="Pfam" id="PF02631"/>
    </source>
</evidence>
<dbReference type="PANTHER" id="PTHR33602">
    <property type="entry name" value="REGULATORY PROTEIN RECX FAMILY PROTEIN"/>
    <property type="match status" value="1"/>
</dbReference>
<dbReference type="InterPro" id="IPR003783">
    <property type="entry name" value="Regulatory_RecX"/>
</dbReference>
<sequence length="269" mass="31852">MWMITKIAVDPRNHERFTVYALKENGEPVSFSVDQNVLVEFRLKKGAELDEFMLQEIVYADEVKKAYHAALSFLAYRMRSEKEITDHLKKKGTSDAVIRDVLHELRKHRYVDDREFAAAYVRTQMKTTMKGPLVIAKELEKLGISQELAVESMRLFTFDEQLKTAKKLVEKAMKQTKKRSTLQWKQQIKQLLQRKGFSRSVMEEVLAEYDELQGEDQEWEALEYHARKAHRRYEAYDGREYEQKMKQTLYRKGFSLENIEKILGVLKEE</sequence>